<comment type="caution">
    <text evidence="2">The sequence shown here is derived from an EMBL/GenBank/DDBJ whole genome shotgun (WGS) entry which is preliminary data.</text>
</comment>
<sequence length="410" mass="43883">MLSYSFSHFTEKISRHFQEKALPPYRFQPVRDVSSSTAALCPSGETLTLNQNPRVGSGHQRNDRPQGIRGPELTEALYGSHPTAALCPSGETLTLNLTLAFVPAIDARPGRRGFGGSELTEALYMWPGLVKTTKEGGIDVIETYVFWNGHELLQALITLEVHDTHVNIMKKEKLFASQGECLSLTPLNLPALFAVQFLHHSGLFSSSFLCIVGFNTLHLPNSAAALSNVRNALRFRNIYLSFATNSTVSAYLRALTLHPHLAGTHPALQTARFVHTHFADLGLRTHTVDYRALLSYPLHSSLSAHFSDGSSRELPLVESGGALTCLLAVGGGDGGVGSVCESGEGGGLPCYEEGRGGCYGVCGGGEKGRSRGRVGGEAAEEGAVAVLMYTKGESMSGVERGMVMKVLGTH</sequence>
<name>A0A438BMQ8_VITVI</name>
<dbReference type="InterPro" id="IPR039373">
    <property type="entry name" value="Peptidase_M28B"/>
</dbReference>
<organism evidence="2 3">
    <name type="scientific">Vitis vinifera</name>
    <name type="common">Grape</name>
    <dbReference type="NCBI Taxonomy" id="29760"/>
    <lineage>
        <taxon>Eukaryota</taxon>
        <taxon>Viridiplantae</taxon>
        <taxon>Streptophyta</taxon>
        <taxon>Embryophyta</taxon>
        <taxon>Tracheophyta</taxon>
        <taxon>Spermatophyta</taxon>
        <taxon>Magnoliopsida</taxon>
        <taxon>eudicotyledons</taxon>
        <taxon>Gunneridae</taxon>
        <taxon>Pentapetalae</taxon>
        <taxon>rosids</taxon>
        <taxon>Vitales</taxon>
        <taxon>Vitaceae</taxon>
        <taxon>Viteae</taxon>
        <taxon>Vitis</taxon>
    </lineage>
</organism>
<accession>A0A438BMQ8</accession>
<feature type="compositionally biased region" description="Polar residues" evidence="1">
    <location>
        <begin position="45"/>
        <end position="54"/>
    </location>
</feature>
<evidence type="ECO:0000256" key="1">
    <source>
        <dbReference type="SAM" id="MobiDB-lite"/>
    </source>
</evidence>
<keyword evidence="2" id="KW-0645">Protease</keyword>
<gene>
    <name evidence="2" type="primary">AMP1_9</name>
    <name evidence="2" type="ORF">CK203_114245</name>
</gene>
<protein>
    <submittedName>
        <fullName evidence="2">Putative glutamate carboxypeptidase AMP1</fullName>
    </submittedName>
</protein>
<dbReference type="PANTHER" id="PTHR10404">
    <property type="entry name" value="N-ACETYLATED-ALPHA-LINKED ACIDIC DIPEPTIDASE"/>
    <property type="match status" value="1"/>
</dbReference>
<dbReference type="Proteomes" id="UP000288805">
    <property type="component" value="Unassembled WGS sequence"/>
</dbReference>
<dbReference type="GO" id="GO:0004180">
    <property type="term" value="F:carboxypeptidase activity"/>
    <property type="evidence" value="ECO:0007669"/>
    <property type="project" value="UniProtKB-KW"/>
</dbReference>
<dbReference type="Gene3D" id="3.20.20.80">
    <property type="entry name" value="Glycosidases"/>
    <property type="match status" value="1"/>
</dbReference>
<reference evidence="2 3" key="1">
    <citation type="journal article" date="2018" name="PLoS Genet.">
        <title>Population sequencing reveals clonal diversity and ancestral inbreeding in the grapevine cultivar Chardonnay.</title>
        <authorList>
            <person name="Roach M.J."/>
            <person name="Johnson D.L."/>
            <person name="Bohlmann J."/>
            <person name="van Vuuren H.J."/>
            <person name="Jones S.J."/>
            <person name="Pretorius I.S."/>
            <person name="Schmidt S.A."/>
            <person name="Borneman A.R."/>
        </authorList>
    </citation>
    <scope>NUCLEOTIDE SEQUENCE [LARGE SCALE GENOMIC DNA]</scope>
    <source>
        <strain evidence="3">cv. Chardonnay</strain>
        <tissue evidence="2">Leaf</tissue>
    </source>
</reference>
<dbReference type="AlphaFoldDB" id="A0A438BMQ8"/>
<evidence type="ECO:0000313" key="2">
    <source>
        <dbReference type="EMBL" id="RVW12256.1"/>
    </source>
</evidence>
<dbReference type="PANTHER" id="PTHR10404:SF75">
    <property type="entry name" value="GLUTAMATE CARBOXYPEPTIDASE AMP1-RELATED"/>
    <property type="match status" value="1"/>
</dbReference>
<keyword evidence="2" id="KW-0378">Hydrolase</keyword>
<proteinExistence type="predicted"/>
<evidence type="ECO:0000313" key="3">
    <source>
        <dbReference type="Proteomes" id="UP000288805"/>
    </source>
</evidence>
<feature type="region of interest" description="Disordered" evidence="1">
    <location>
        <begin position="43"/>
        <end position="70"/>
    </location>
</feature>
<dbReference type="Gene3D" id="3.40.630.10">
    <property type="entry name" value="Zn peptidases"/>
    <property type="match status" value="1"/>
</dbReference>
<keyword evidence="2" id="KW-0121">Carboxypeptidase</keyword>
<dbReference type="EMBL" id="QGNW01002716">
    <property type="protein sequence ID" value="RVW12256.1"/>
    <property type="molecule type" value="Genomic_DNA"/>
</dbReference>